<dbReference type="Gene3D" id="1.10.10.10">
    <property type="entry name" value="Winged helix-like DNA-binding domain superfamily/Winged helix DNA-binding domain"/>
    <property type="match status" value="1"/>
</dbReference>
<evidence type="ECO:0000256" key="3">
    <source>
        <dbReference type="ARBA" id="ARBA00023125"/>
    </source>
</evidence>
<dbReference type="GO" id="GO:0003700">
    <property type="term" value="F:DNA-binding transcription factor activity"/>
    <property type="evidence" value="ECO:0007669"/>
    <property type="project" value="InterPro"/>
</dbReference>
<dbReference type="STRING" id="1354304.XPG1_2119"/>
<dbReference type="InterPro" id="IPR036390">
    <property type="entry name" value="WH_DNA-bd_sf"/>
</dbReference>
<keyword evidence="3" id="KW-0238">DNA-binding</keyword>
<dbReference type="SUPFAM" id="SSF53850">
    <property type="entry name" value="Periplasmic binding protein-like II"/>
    <property type="match status" value="1"/>
</dbReference>
<accession>A0A068R446</accession>
<dbReference type="Proteomes" id="UP000032735">
    <property type="component" value="Chromosome"/>
</dbReference>
<comment type="similarity">
    <text evidence="1">Belongs to the LysR transcriptional regulatory family.</text>
</comment>
<dbReference type="KEGG" id="xpo:XPG1_2119"/>
<dbReference type="InterPro" id="IPR036388">
    <property type="entry name" value="WH-like_DNA-bd_sf"/>
</dbReference>
<evidence type="ECO:0000313" key="7">
    <source>
        <dbReference type="Proteomes" id="UP000032735"/>
    </source>
</evidence>
<evidence type="ECO:0000259" key="5">
    <source>
        <dbReference type="PROSITE" id="PS50931"/>
    </source>
</evidence>
<dbReference type="EMBL" id="FO704551">
    <property type="protein sequence ID" value="CDG21774.1"/>
    <property type="molecule type" value="Genomic_DNA"/>
</dbReference>
<gene>
    <name evidence="6" type="ORF">XPG1_2119</name>
</gene>
<dbReference type="InterPro" id="IPR000847">
    <property type="entry name" value="LysR_HTH_N"/>
</dbReference>
<dbReference type="GO" id="GO:0006351">
    <property type="term" value="P:DNA-templated transcription"/>
    <property type="evidence" value="ECO:0007669"/>
    <property type="project" value="TreeGrafter"/>
</dbReference>
<evidence type="ECO:0000256" key="1">
    <source>
        <dbReference type="ARBA" id="ARBA00009437"/>
    </source>
</evidence>
<sequence>MLFTHEYANDLILFALIVDCGSFSKAAESAGITSSVISKRIGRLEKSLGARLLYRTTRSLTLTENGRELYQHAKEISIRIQDALHVVSEKSDELAGVIRMSVPTVSGELLLSEKVAEFCSLHPKLKVEIRLENHFVDLVNEGIDLAIRTGTMPDSSLIARPILNSRWVIVCSPGYLEKHPQPQLAEDLLMHNCLTYIHQESGTANWLMKRPDSGDIYELQVNGNFSSNNALAIRKAVLGGFGIAMVPRVMVYEDLQAGKLLEILTGCSGKVLGVYAVYPYTRNLPLKIRMLIEHIMISYNNISHYF</sequence>
<evidence type="ECO:0000256" key="4">
    <source>
        <dbReference type="ARBA" id="ARBA00023163"/>
    </source>
</evidence>
<dbReference type="InterPro" id="IPR058163">
    <property type="entry name" value="LysR-type_TF_proteobact-type"/>
</dbReference>
<name>A0A068R446_9GAMM</name>
<dbReference type="SUPFAM" id="SSF46785">
    <property type="entry name" value="Winged helix' DNA-binding domain"/>
    <property type="match status" value="1"/>
</dbReference>
<protein>
    <submittedName>
        <fullName evidence="6">Transcriptional regulatory protein</fullName>
    </submittedName>
</protein>
<dbReference type="AlphaFoldDB" id="A0A068R446"/>
<dbReference type="PROSITE" id="PS50931">
    <property type="entry name" value="HTH_LYSR"/>
    <property type="match status" value="1"/>
</dbReference>
<dbReference type="HOGENOM" id="CLU_039613_16_2_6"/>
<dbReference type="PANTHER" id="PTHR30537:SF5">
    <property type="entry name" value="HTH-TYPE TRANSCRIPTIONAL ACTIVATOR TTDR-RELATED"/>
    <property type="match status" value="1"/>
</dbReference>
<dbReference type="OrthoDB" id="9786526at2"/>
<reference evidence="6 7" key="1">
    <citation type="submission" date="2013-07" db="EMBL/GenBank/DDBJ databases">
        <authorList>
            <person name="Genoscope - CEA"/>
        </authorList>
    </citation>
    <scope>NUCLEOTIDE SEQUENCE [LARGE SCALE GENOMIC DNA]</scope>
    <source>
        <strain evidence="6 7">G6</strain>
    </source>
</reference>
<dbReference type="CDD" id="cd08422">
    <property type="entry name" value="PBP2_CrgA_like"/>
    <property type="match status" value="1"/>
</dbReference>
<dbReference type="Pfam" id="PF00126">
    <property type="entry name" value="HTH_1"/>
    <property type="match status" value="1"/>
</dbReference>
<dbReference type="PANTHER" id="PTHR30537">
    <property type="entry name" value="HTH-TYPE TRANSCRIPTIONAL REGULATOR"/>
    <property type="match status" value="1"/>
</dbReference>
<dbReference type="GO" id="GO:0043565">
    <property type="term" value="F:sequence-specific DNA binding"/>
    <property type="evidence" value="ECO:0007669"/>
    <property type="project" value="TreeGrafter"/>
</dbReference>
<evidence type="ECO:0000313" key="6">
    <source>
        <dbReference type="EMBL" id="CDG21774.1"/>
    </source>
</evidence>
<dbReference type="Pfam" id="PF03466">
    <property type="entry name" value="LysR_substrate"/>
    <property type="match status" value="1"/>
</dbReference>
<keyword evidence="4" id="KW-0804">Transcription</keyword>
<dbReference type="FunFam" id="1.10.10.10:FF:000001">
    <property type="entry name" value="LysR family transcriptional regulator"/>
    <property type="match status" value="1"/>
</dbReference>
<organism evidence="6 7">
    <name type="scientific">Xenorhabdus poinarii G6</name>
    <dbReference type="NCBI Taxonomy" id="1354304"/>
    <lineage>
        <taxon>Bacteria</taxon>
        <taxon>Pseudomonadati</taxon>
        <taxon>Pseudomonadota</taxon>
        <taxon>Gammaproteobacteria</taxon>
        <taxon>Enterobacterales</taxon>
        <taxon>Morganellaceae</taxon>
        <taxon>Xenorhabdus</taxon>
    </lineage>
</organism>
<proteinExistence type="inferred from homology"/>
<dbReference type="Gene3D" id="3.40.190.290">
    <property type="match status" value="1"/>
</dbReference>
<dbReference type="FunFam" id="3.40.190.290:FF:000001">
    <property type="entry name" value="Transcriptional regulator, LysR family"/>
    <property type="match status" value="1"/>
</dbReference>
<keyword evidence="2" id="KW-0805">Transcription regulation</keyword>
<dbReference type="InterPro" id="IPR005119">
    <property type="entry name" value="LysR_subst-bd"/>
</dbReference>
<dbReference type="RefSeq" id="WP_045958864.1">
    <property type="nucleotide sequence ID" value="NZ_FO704551.1"/>
</dbReference>
<keyword evidence="7" id="KW-1185">Reference proteome</keyword>
<feature type="domain" description="HTH lysR-type" evidence="5">
    <location>
        <begin position="9"/>
        <end position="63"/>
    </location>
</feature>
<evidence type="ECO:0000256" key="2">
    <source>
        <dbReference type="ARBA" id="ARBA00023015"/>
    </source>
</evidence>